<protein>
    <recommendedName>
        <fullName evidence="2">C-type lectin domain-containing protein</fullName>
    </recommendedName>
</protein>
<keyword evidence="4" id="KW-1185">Reference proteome</keyword>
<feature type="domain" description="C-type lectin" evidence="2">
    <location>
        <begin position="49"/>
        <end position="163"/>
    </location>
</feature>
<proteinExistence type="predicted"/>
<dbReference type="SMART" id="SM00034">
    <property type="entry name" value="CLECT"/>
    <property type="match status" value="1"/>
</dbReference>
<dbReference type="InterPro" id="IPR018378">
    <property type="entry name" value="C-type_lectin_CS"/>
</dbReference>
<dbReference type="Gene3D" id="3.10.100.10">
    <property type="entry name" value="Mannose-Binding Protein A, subunit A"/>
    <property type="match status" value="1"/>
</dbReference>
<reference evidence="3" key="2">
    <citation type="submission" date="2025-09" db="UniProtKB">
        <authorList>
            <consortium name="Ensembl"/>
        </authorList>
    </citation>
    <scope>IDENTIFICATION</scope>
</reference>
<dbReference type="FunCoup" id="A0A7N8X5M9">
    <property type="interactions" value="10"/>
</dbReference>
<dbReference type="Ensembl" id="ENSMAMT00000062424.1">
    <property type="protein sequence ID" value="ENSMAMP00000045375.1"/>
    <property type="gene ID" value="ENSMAMG00000027740.1"/>
</dbReference>
<dbReference type="PROSITE" id="PS00615">
    <property type="entry name" value="C_TYPE_LECTIN_1"/>
    <property type="match status" value="1"/>
</dbReference>
<dbReference type="PROSITE" id="PS50041">
    <property type="entry name" value="C_TYPE_LECTIN_2"/>
    <property type="match status" value="1"/>
</dbReference>
<dbReference type="InterPro" id="IPR001304">
    <property type="entry name" value="C-type_lectin-like"/>
</dbReference>
<organism evidence="3 4">
    <name type="scientific">Mastacembelus armatus</name>
    <name type="common">zig-zag eel</name>
    <dbReference type="NCBI Taxonomy" id="205130"/>
    <lineage>
        <taxon>Eukaryota</taxon>
        <taxon>Metazoa</taxon>
        <taxon>Chordata</taxon>
        <taxon>Craniata</taxon>
        <taxon>Vertebrata</taxon>
        <taxon>Euteleostomi</taxon>
        <taxon>Actinopterygii</taxon>
        <taxon>Neopterygii</taxon>
        <taxon>Teleostei</taxon>
        <taxon>Neoteleostei</taxon>
        <taxon>Acanthomorphata</taxon>
        <taxon>Anabantaria</taxon>
        <taxon>Synbranchiformes</taxon>
        <taxon>Mastacembelidae</taxon>
        <taxon>Mastacembelus</taxon>
    </lineage>
</organism>
<dbReference type="InParanoid" id="A0A7N8X5M9"/>
<dbReference type="PANTHER" id="PTHR45784">
    <property type="entry name" value="C-TYPE LECTIN DOMAIN FAMILY 20 MEMBER A-RELATED"/>
    <property type="match status" value="1"/>
</dbReference>
<dbReference type="InterPro" id="IPR016186">
    <property type="entry name" value="C-type_lectin-like/link_sf"/>
</dbReference>
<dbReference type="Pfam" id="PF00059">
    <property type="entry name" value="Lectin_C"/>
    <property type="match status" value="1"/>
</dbReference>
<dbReference type="AlphaFoldDB" id="A0A7N8X5M9"/>
<evidence type="ECO:0000256" key="1">
    <source>
        <dbReference type="ARBA" id="ARBA00023157"/>
    </source>
</evidence>
<evidence type="ECO:0000313" key="3">
    <source>
        <dbReference type="Ensembl" id="ENSMAMP00000045375.1"/>
    </source>
</evidence>
<evidence type="ECO:0000259" key="2">
    <source>
        <dbReference type="PROSITE" id="PS50041"/>
    </source>
</evidence>
<dbReference type="Proteomes" id="UP000261640">
    <property type="component" value="Unplaced"/>
</dbReference>
<sequence length="177" mass="20321">MQWLALLPRRASGFKAFPKAWQSVQGGRVLSPDVSWDQLQLLFSVPSSYLLRHYHYVNLKMTWANAQQYCRAKYTDLAIFKNMNQVNRLNRPNLDTALAWIGLRDDPTFWMGVMTTGNTSATGYQNWLSGEPNNKYIEYCGLMNSDGSWNDIACKSLYGFVCYTGKKNCNIGFYLLL</sequence>
<name>A0A7N8X5M9_9TELE</name>
<dbReference type="InterPro" id="IPR016187">
    <property type="entry name" value="CTDL_fold"/>
</dbReference>
<keyword evidence="1" id="KW-1015">Disulfide bond</keyword>
<accession>A0A7N8X5M9</accession>
<evidence type="ECO:0000313" key="4">
    <source>
        <dbReference type="Proteomes" id="UP000261640"/>
    </source>
</evidence>
<dbReference type="SUPFAM" id="SSF56436">
    <property type="entry name" value="C-type lectin-like"/>
    <property type="match status" value="1"/>
</dbReference>
<dbReference type="PANTHER" id="PTHR45784:SF3">
    <property type="entry name" value="C-TYPE LECTIN DOMAIN FAMILY 4 MEMBER K-LIKE-RELATED"/>
    <property type="match status" value="1"/>
</dbReference>
<reference evidence="3" key="1">
    <citation type="submission" date="2025-08" db="UniProtKB">
        <authorList>
            <consortium name="Ensembl"/>
        </authorList>
    </citation>
    <scope>IDENTIFICATION</scope>
</reference>
<dbReference type="GeneTree" id="ENSGT01140000282638"/>